<organism evidence="1 2">
    <name type="scientific">Catharanthus roseus</name>
    <name type="common">Madagascar periwinkle</name>
    <name type="synonym">Vinca rosea</name>
    <dbReference type="NCBI Taxonomy" id="4058"/>
    <lineage>
        <taxon>Eukaryota</taxon>
        <taxon>Viridiplantae</taxon>
        <taxon>Streptophyta</taxon>
        <taxon>Embryophyta</taxon>
        <taxon>Tracheophyta</taxon>
        <taxon>Spermatophyta</taxon>
        <taxon>Magnoliopsida</taxon>
        <taxon>eudicotyledons</taxon>
        <taxon>Gunneridae</taxon>
        <taxon>Pentapetalae</taxon>
        <taxon>asterids</taxon>
        <taxon>lamiids</taxon>
        <taxon>Gentianales</taxon>
        <taxon>Apocynaceae</taxon>
        <taxon>Rauvolfioideae</taxon>
        <taxon>Vinceae</taxon>
        <taxon>Catharanthinae</taxon>
        <taxon>Catharanthus</taxon>
    </lineage>
</organism>
<evidence type="ECO:0000313" key="1">
    <source>
        <dbReference type="EMBL" id="KAI5650169.1"/>
    </source>
</evidence>
<accession>A0ACB9ZS17</accession>
<protein>
    <submittedName>
        <fullName evidence="1">Uncharacterized protein</fullName>
    </submittedName>
</protein>
<reference evidence="2" key="1">
    <citation type="journal article" date="2023" name="Nat. Plants">
        <title>Single-cell RNA sequencing provides a high-resolution roadmap for understanding the multicellular compartmentation of specialized metabolism.</title>
        <authorList>
            <person name="Sun S."/>
            <person name="Shen X."/>
            <person name="Li Y."/>
            <person name="Li Y."/>
            <person name="Wang S."/>
            <person name="Li R."/>
            <person name="Zhang H."/>
            <person name="Shen G."/>
            <person name="Guo B."/>
            <person name="Wei J."/>
            <person name="Xu J."/>
            <person name="St-Pierre B."/>
            <person name="Chen S."/>
            <person name="Sun C."/>
        </authorList>
    </citation>
    <scope>NUCLEOTIDE SEQUENCE [LARGE SCALE GENOMIC DNA]</scope>
</reference>
<gene>
    <name evidence="1" type="ORF">M9H77_36174</name>
</gene>
<sequence>MGYSWVYSSWQRMEAIGRQEMAYSKLARARSNCYKDGDYGRNAYGGSHHKDGHFTHRSQMGIDNFSSHAKAFDHIPHEGSRENSPYDVHKRYHGSHDYSDLWYRS</sequence>
<dbReference type="Proteomes" id="UP001060085">
    <property type="component" value="Linkage Group LG08"/>
</dbReference>
<name>A0ACB9ZS17_CATRO</name>
<proteinExistence type="predicted"/>
<keyword evidence="2" id="KW-1185">Reference proteome</keyword>
<evidence type="ECO:0000313" key="2">
    <source>
        <dbReference type="Proteomes" id="UP001060085"/>
    </source>
</evidence>
<comment type="caution">
    <text evidence="1">The sequence shown here is derived from an EMBL/GenBank/DDBJ whole genome shotgun (WGS) entry which is preliminary data.</text>
</comment>
<dbReference type="EMBL" id="CM044708">
    <property type="protein sequence ID" value="KAI5650169.1"/>
    <property type="molecule type" value="Genomic_DNA"/>
</dbReference>